<dbReference type="GO" id="GO:0051287">
    <property type="term" value="F:NAD binding"/>
    <property type="evidence" value="ECO:0007669"/>
    <property type="project" value="InterPro"/>
</dbReference>
<keyword evidence="8" id="KW-1185">Reference proteome</keyword>
<dbReference type="CDD" id="cd12169">
    <property type="entry name" value="PGDH_like_1"/>
    <property type="match status" value="1"/>
</dbReference>
<dbReference type="Pfam" id="PF02826">
    <property type="entry name" value="2-Hacid_dh_C"/>
    <property type="match status" value="1"/>
</dbReference>
<name>A0A6P1YQ66_9HYPH</name>
<evidence type="ECO:0000259" key="5">
    <source>
        <dbReference type="Pfam" id="PF00389"/>
    </source>
</evidence>
<dbReference type="KEGG" id="apra:G3A50_17255"/>
<dbReference type="InterPro" id="IPR036291">
    <property type="entry name" value="NAD(P)-bd_dom_sf"/>
</dbReference>
<dbReference type="InterPro" id="IPR006140">
    <property type="entry name" value="D-isomer_DH_NAD-bd"/>
</dbReference>
<dbReference type="InterPro" id="IPR050857">
    <property type="entry name" value="D-2-hydroxyacid_DH"/>
</dbReference>
<dbReference type="SUPFAM" id="SSF52283">
    <property type="entry name" value="Formate/glycerate dehydrogenase catalytic domain-like"/>
    <property type="match status" value="1"/>
</dbReference>
<dbReference type="Gene3D" id="3.40.50.720">
    <property type="entry name" value="NAD(P)-binding Rossmann-like Domain"/>
    <property type="match status" value="2"/>
</dbReference>
<evidence type="ECO:0000256" key="4">
    <source>
        <dbReference type="RuleBase" id="RU003719"/>
    </source>
</evidence>
<dbReference type="Pfam" id="PF00389">
    <property type="entry name" value="2-Hacid_dh"/>
    <property type="match status" value="1"/>
</dbReference>
<protein>
    <submittedName>
        <fullName evidence="7">D-2-hydroxyacid dehydrogenase family protein</fullName>
    </submittedName>
</protein>
<evidence type="ECO:0000313" key="7">
    <source>
        <dbReference type="EMBL" id="QIB35262.1"/>
    </source>
</evidence>
<dbReference type="SUPFAM" id="SSF51735">
    <property type="entry name" value="NAD(P)-binding Rossmann-fold domains"/>
    <property type="match status" value="1"/>
</dbReference>
<dbReference type="FunFam" id="3.40.50.720:FF:000203">
    <property type="entry name" value="D-3-phosphoglycerate dehydrogenase (SerA)"/>
    <property type="match status" value="1"/>
</dbReference>
<sequence>MSAHPTSSIKPEGCRPKVAILDDYARVALDLADWSFVQNRADITVFDRHFSEDEAVEALQSFDVVCTLRERMAFPRTLIERLPNLKLITIVGMSLPNLDLAAASERGILVVHPDFANPAFAAAGTGVPELAWGLLMATVRNLAEEHRRMREGGWQAAAGITLHGKTLGLLGLGRLGKRMAEYAKMFGMDVIAWSQNLTEETAAAVDVRRVEKEALFRESDVISIGLVLSERTQGLVAGPELALMKPSAYLINISRGPIVDEAALIAALNTGQIAGAGLDVYDVEPPPADYPLRSVPNVTLSPHLGYVTRELLAVIYLETANGVAAWLDGNPVRIVNRDALQF</sequence>
<feature type="domain" description="D-isomer specific 2-hydroxyacid dehydrogenase catalytic" evidence="5">
    <location>
        <begin position="32"/>
        <end position="332"/>
    </location>
</feature>
<dbReference type="PANTHER" id="PTHR42789">
    <property type="entry name" value="D-ISOMER SPECIFIC 2-HYDROXYACID DEHYDROGENASE FAMILY PROTEIN (AFU_ORTHOLOGUE AFUA_6G10090)"/>
    <property type="match status" value="1"/>
</dbReference>
<reference evidence="7 8" key="1">
    <citation type="submission" date="2020-02" db="EMBL/GenBank/DDBJ databases">
        <authorList>
            <person name="Li G."/>
        </authorList>
    </citation>
    <scope>NUCLEOTIDE SEQUENCE [LARGE SCALE GENOMIC DNA]</scope>
    <source>
        <strain evidence="7 8">DSM 102029</strain>
    </source>
</reference>
<organism evidence="7 8">
    <name type="scientific">Ancylobacter pratisalsi</name>
    <dbReference type="NCBI Taxonomy" id="1745854"/>
    <lineage>
        <taxon>Bacteria</taxon>
        <taxon>Pseudomonadati</taxon>
        <taxon>Pseudomonadota</taxon>
        <taxon>Alphaproteobacteria</taxon>
        <taxon>Hyphomicrobiales</taxon>
        <taxon>Xanthobacteraceae</taxon>
        <taxon>Ancylobacter</taxon>
    </lineage>
</organism>
<keyword evidence="3" id="KW-0520">NAD</keyword>
<dbReference type="AlphaFoldDB" id="A0A6P1YQ66"/>
<gene>
    <name evidence="7" type="ORF">G3A50_17255</name>
</gene>
<dbReference type="GO" id="GO:0016616">
    <property type="term" value="F:oxidoreductase activity, acting on the CH-OH group of donors, NAD or NADP as acceptor"/>
    <property type="evidence" value="ECO:0007669"/>
    <property type="project" value="InterPro"/>
</dbReference>
<dbReference type="Proteomes" id="UP000464751">
    <property type="component" value="Chromosome"/>
</dbReference>
<evidence type="ECO:0000256" key="1">
    <source>
        <dbReference type="ARBA" id="ARBA00005854"/>
    </source>
</evidence>
<proteinExistence type="inferred from homology"/>
<dbReference type="InterPro" id="IPR006139">
    <property type="entry name" value="D-isomer_2_OHA_DH_cat_dom"/>
</dbReference>
<dbReference type="EMBL" id="CP048630">
    <property type="protein sequence ID" value="QIB35262.1"/>
    <property type="molecule type" value="Genomic_DNA"/>
</dbReference>
<dbReference type="PANTHER" id="PTHR42789:SF1">
    <property type="entry name" value="D-ISOMER SPECIFIC 2-HYDROXYACID DEHYDROGENASE FAMILY PROTEIN (AFU_ORTHOLOGUE AFUA_6G10090)"/>
    <property type="match status" value="1"/>
</dbReference>
<feature type="domain" description="D-isomer specific 2-hydroxyacid dehydrogenase NAD-binding" evidence="6">
    <location>
        <begin position="133"/>
        <end position="305"/>
    </location>
</feature>
<evidence type="ECO:0000256" key="3">
    <source>
        <dbReference type="ARBA" id="ARBA00023027"/>
    </source>
</evidence>
<comment type="similarity">
    <text evidence="1 4">Belongs to the D-isomer specific 2-hydroxyacid dehydrogenase family.</text>
</comment>
<evidence type="ECO:0000256" key="2">
    <source>
        <dbReference type="ARBA" id="ARBA00023002"/>
    </source>
</evidence>
<accession>A0A6P1YQ66</accession>
<keyword evidence="2 4" id="KW-0560">Oxidoreductase</keyword>
<dbReference type="PROSITE" id="PS00671">
    <property type="entry name" value="D_2_HYDROXYACID_DH_3"/>
    <property type="match status" value="1"/>
</dbReference>
<evidence type="ECO:0000259" key="6">
    <source>
        <dbReference type="Pfam" id="PF02826"/>
    </source>
</evidence>
<dbReference type="InterPro" id="IPR029753">
    <property type="entry name" value="D-isomer_DH_CS"/>
</dbReference>
<evidence type="ECO:0000313" key="8">
    <source>
        <dbReference type="Proteomes" id="UP000464751"/>
    </source>
</evidence>